<feature type="transmembrane region" description="Helical" evidence="1">
    <location>
        <begin position="262"/>
        <end position="280"/>
    </location>
</feature>
<dbReference type="EMBL" id="WSFO01000005">
    <property type="protein sequence ID" value="KAE9630083.1"/>
    <property type="molecule type" value="Genomic_DNA"/>
</dbReference>
<feature type="transmembrane region" description="Helical" evidence="1">
    <location>
        <begin position="342"/>
        <end position="363"/>
    </location>
</feature>
<protein>
    <submittedName>
        <fullName evidence="2">O-antigen ligase domain-containing protein</fullName>
    </submittedName>
</protein>
<evidence type="ECO:0000256" key="1">
    <source>
        <dbReference type="SAM" id="Phobius"/>
    </source>
</evidence>
<keyword evidence="1" id="KW-0812">Transmembrane</keyword>
<sequence>MSDIAPQNPAENIVYKALIWTWPFYAVGALYIVGPVLGWMLGGLAALVVYFGAAVREDLRCHTPIPAVVWAWIIGMAAMLIILWVGLINFDFGTKTIIRSTIGWAKGWALMALFPLAGAVLPIRRAILIRGQCVVGLWVLVLAPLMLVAPYIGLPEKIFTSPLKVVGGPGPEYFTVFLYTLDPASGTPRWQFYAPWSPFAALLGVLMVLFALEEKCTRWKAIGVTAGVFLILASKSRMGLVGLIVCPAIPRLLRLSAQSWAWQGLAGCLVVASMVADGLITSAQSSVRAFKSARADSSRVRATLQRIATERWENEAVWFGHGRVAPGSHIVEYMPIGSHHTWYGLLFVKGITGFLALLIPLLWQLALAVTDTIKSNRGTLPFGIILVFVLLSFGENIEIEVYLLWPSLLLLGIHAKELTK</sequence>
<proteinExistence type="predicted"/>
<organism evidence="2 3">
    <name type="scientific">Parasedimentitalea maritima</name>
    <dbReference type="NCBI Taxonomy" id="2578117"/>
    <lineage>
        <taxon>Bacteria</taxon>
        <taxon>Pseudomonadati</taxon>
        <taxon>Pseudomonadota</taxon>
        <taxon>Alphaproteobacteria</taxon>
        <taxon>Rhodobacterales</taxon>
        <taxon>Paracoccaceae</taxon>
        <taxon>Parasedimentitalea</taxon>
    </lineage>
</organism>
<dbReference type="AlphaFoldDB" id="A0A6A4RID0"/>
<dbReference type="Proteomes" id="UP000441586">
    <property type="component" value="Unassembled WGS sequence"/>
</dbReference>
<feature type="transmembrane region" description="Helical" evidence="1">
    <location>
        <begin position="24"/>
        <end position="55"/>
    </location>
</feature>
<keyword evidence="2" id="KW-0436">Ligase</keyword>
<feature type="transmembrane region" description="Helical" evidence="1">
    <location>
        <begin position="224"/>
        <end position="250"/>
    </location>
</feature>
<feature type="transmembrane region" description="Helical" evidence="1">
    <location>
        <begin position="193"/>
        <end position="212"/>
    </location>
</feature>
<name>A0A6A4RID0_9RHOB</name>
<dbReference type="RefSeq" id="WP_158979310.1">
    <property type="nucleotide sequence ID" value="NZ_WSFO01000005.1"/>
</dbReference>
<feature type="transmembrane region" description="Helical" evidence="1">
    <location>
        <begin position="102"/>
        <end position="121"/>
    </location>
</feature>
<feature type="transmembrane region" description="Helical" evidence="1">
    <location>
        <begin position="67"/>
        <end position="90"/>
    </location>
</feature>
<feature type="transmembrane region" description="Helical" evidence="1">
    <location>
        <begin position="383"/>
        <end position="411"/>
    </location>
</feature>
<keyword evidence="1" id="KW-1133">Transmembrane helix</keyword>
<reference evidence="2 3" key="1">
    <citation type="submission" date="2019-12" db="EMBL/GenBank/DDBJ databases">
        <authorList>
            <person name="Zhang Y.-J."/>
        </authorList>
    </citation>
    <scope>NUCLEOTIDE SEQUENCE [LARGE SCALE GENOMIC DNA]</scope>
    <source>
        <strain evidence="2 3">H18S-6</strain>
    </source>
</reference>
<evidence type="ECO:0000313" key="2">
    <source>
        <dbReference type="EMBL" id="KAE9630083.1"/>
    </source>
</evidence>
<keyword evidence="1" id="KW-0472">Membrane</keyword>
<gene>
    <name evidence="2" type="ORF">GP644_10375</name>
</gene>
<comment type="caution">
    <text evidence="2">The sequence shown here is derived from an EMBL/GenBank/DDBJ whole genome shotgun (WGS) entry which is preliminary data.</text>
</comment>
<accession>A0A6A4RID0</accession>
<feature type="transmembrane region" description="Helical" evidence="1">
    <location>
        <begin position="133"/>
        <end position="154"/>
    </location>
</feature>
<dbReference type="GO" id="GO:0016874">
    <property type="term" value="F:ligase activity"/>
    <property type="evidence" value="ECO:0007669"/>
    <property type="project" value="UniProtKB-KW"/>
</dbReference>
<evidence type="ECO:0000313" key="3">
    <source>
        <dbReference type="Proteomes" id="UP000441586"/>
    </source>
</evidence>